<organism evidence="2 3">
    <name type="scientific">Hymenobacter roseosalivarius DSM 11622</name>
    <dbReference type="NCBI Taxonomy" id="645990"/>
    <lineage>
        <taxon>Bacteria</taxon>
        <taxon>Pseudomonadati</taxon>
        <taxon>Bacteroidota</taxon>
        <taxon>Cytophagia</taxon>
        <taxon>Cytophagales</taxon>
        <taxon>Hymenobacteraceae</taxon>
        <taxon>Hymenobacter</taxon>
    </lineage>
</organism>
<accession>A0A1W1W3U9</accession>
<keyword evidence="1" id="KW-0175">Coiled coil</keyword>
<feature type="coiled-coil region" evidence="1">
    <location>
        <begin position="35"/>
        <end position="80"/>
    </location>
</feature>
<dbReference type="EMBL" id="FWWW01000099">
    <property type="protein sequence ID" value="SMC00305.1"/>
    <property type="molecule type" value="Genomic_DNA"/>
</dbReference>
<dbReference type="Proteomes" id="UP000192266">
    <property type="component" value="Unassembled WGS sequence"/>
</dbReference>
<name>A0A1W1W3U9_9BACT</name>
<reference evidence="2 3" key="1">
    <citation type="submission" date="2017-04" db="EMBL/GenBank/DDBJ databases">
        <authorList>
            <person name="Afonso C.L."/>
            <person name="Miller P.J."/>
            <person name="Scott M.A."/>
            <person name="Spackman E."/>
            <person name="Goraichik I."/>
            <person name="Dimitrov K.M."/>
            <person name="Suarez D.L."/>
            <person name="Swayne D.E."/>
        </authorList>
    </citation>
    <scope>NUCLEOTIDE SEQUENCE [LARGE SCALE GENOMIC DNA]</scope>
    <source>
        <strain evidence="2 3">DSM 11622</strain>
    </source>
</reference>
<evidence type="ECO:0000256" key="1">
    <source>
        <dbReference type="SAM" id="Coils"/>
    </source>
</evidence>
<sequence>MILRTNIQRGILLLSLPLAMSCSLISGGTSSDPQVQEMERRVEEQKRIVDELELRAKSENQELKARQLRLKAAKNDAKSRNI</sequence>
<evidence type="ECO:0000313" key="3">
    <source>
        <dbReference type="Proteomes" id="UP000192266"/>
    </source>
</evidence>
<keyword evidence="3" id="KW-1185">Reference proteome</keyword>
<dbReference type="AlphaFoldDB" id="A0A1W1W3U9"/>
<evidence type="ECO:0000313" key="2">
    <source>
        <dbReference type="EMBL" id="SMC00305.1"/>
    </source>
</evidence>
<proteinExistence type="predicted"/>
<gene>
    <name evidence="2" type="ORF">SAMN00120144_1735</name>
</gene>
<protein>
    <submittedName>
        <fullName evidence="2">Uncharacterized protein</fullName>
    </submittedName>
</protein>
<dbReference type="PROSITE" id="PS51257">
    <property type="entry name" value="PROKAR_LIPOPROTEIN"/>
    <property type="match status" value="1"/>
</dbReference>